<dbReference type="OrthoDB" id="9772751at2"/>
<keyword evidence="2" id="KW-0808">Transferase</keyword>
<accession>A0A5C6A3P7</accession>
<feature type="domain" description="Methyltransferase type 11" evidence="1">
    <location>
        <begin position="66"/>
        <end position="161"/>
    </location>
</feature>
<dbReference type="RefSeq" id="WP_146522651.1">
    <property type="nucleotide sequence ID" value="NZ_CP151726.1"/>
</dbReference>
<sequence length="261" mass="28746">MSTPVEPTEFNRIAWDNIATSRHRWFEHVSDEAIERARDGDFDLRLTACKSIPRQWIGDIMGRQVLCLAAGGGHQAPLLAAAGAQVTVVDFSESQLAIDRRLADKHSLALTTVQADMANLSVLGNEQFDLIVNPCSVNFCPDARVVWQQAARVLKSGGALLAGLIQPVNYLFDQAKMQRGQLVVRFSIPYSDLDLPDDQREETLGPERPIDFGHSLSDLIGGQLDAGLQLTDMMEDRWGGDDPLSDKIATFMATRAVKPVF</sequence>
<dbReference type="InterPro" id="IPR013216">
    <property type="entry name" value="Methyltransf_11"/>
</dbReference>
<gene>
    <name evidence="2" type="ORF">Pla52n_56590</name>
</gene>
<dbReference type="AlphaFoldDB" id="A0A5C6A3P7"/>
<reference evidence="2 3" key="1">
    <citation type="submission" date="2019-02" db="EMBL/GenBank/DDBJ databases">
        <title>Deep-cultivation of Planctomycetes and their phenomic and genomic characterization uncovers novel biology.</title>
        <authorList>
            <person name="Wiegand S."/>
            <person name="Jogler M."/>
            <person name="Boedeker C."/>
            <person name="Pinto D."/>
            <person name="Vollmers J."/>
            <person name="Rivas-Marin E."/>
            <person name="Kohn T."/>
            <person name="Peeters S.H."/>
            <person name="Heuer A."/>
            <person name="Rast P."/>
            <person name="Oberbeckmann S."/>
            <person name="Bunk B."/>
            <person name="Jeske O."/>
            <person name="Meyerdierks A."/>
            <person name="Storesund J.E."/>
            <person name="Kallscheuer N."/>
            <person name="Luecker S."/>
            <person name="Lage O.M."/>
            <person name="Pohl T."/>
            <person name="Merkel B.J."/>
            <person name="Hornburger P."/>
            <person name="Mueller R.-W."/>
            <person name="Bruemmer F."/>
            <person name="Labrenz M."/>
            <person name="Spormann A.M."/>
            <person name="Op Den Camp H."/>
            <person name="Overmann J."/>
            <person name="Amann R."/>
            <person name="Jetten M.S.M."/>
            <person name="Mascher T."/>
            <person name="Medema M.H."/>
            <person name="Devos D.P."/>
            <person name="Kaster A.-K."/>
            <person name="Ovreas L."/>
            <person name="Rohde M."/>
            <person name="Galperin M.Y."/>
            <person name="Jogler C."/>
        </authorList>
    </citation>
    <scope>NUCLEOTIDE SEQUENCE [LARGE SCALE GENOMIC DNA]</scope>
    <source>
        <strain evidence="2 3">Pla52n</strain>
    </source>
</reference>
<dbReference type="GO" id="GO:0032259">
    <property type="term" value="P:methylation"/>
    <property type="evidence" value="ECO:0007669"/>
    <property type="project" value="UniProtKB-KW"/>
</dbReference>
<name>A0A5C6A3P7_9BACT</name>
<dbReference type="Pfam" id="PF08241">
    <property type="entry name" value="Methyltransf_11"/>
    <property type="match status" value="1"/>
</dbReference>
<dbReference type="GO" id="GO:0008757">
    <property type="term" value="F:S-adenosylmethionine-dependent methyltransferase activity"/>
    <property type="evidence" value="ECO:0007669"/>
    <property type="project" value="InterPro"/>
</dbReference>
<evidence type="ECO:0000313" key="2">
    <source>
        <dbReference type="EMBL" id="TWT93831.1"/>
    </source>
</evidence>
<keyword evidence="3" id="KW-1185">Reference proteome</keyword>
<keyword evidence="2" id="KW-0489">Methyltransferase</keyword>
<dbReference type="InterPro" id="IPR029063">
    <property type="entry name" value="SAM-dependent_MTases_sf"/>
</dbReference>
<dbReference type="EMBL" id="SJPN01000008">
    <property type="protein sequence ID" value="TWT93831.1"/>
    <property type="molecule type" value="Genomic_DNA"/>
</dbReference>
<dbReference type="Gene3D" id="3.40.50.150">
    <property type="entry name" value="Vaccinia Virus protein VP39"/>
    <property type="match status" value="1"/>
</dbReference>
<proteinExistence type="predicted"/>
<dbReference type="CDD" id="cd02440">
    <property type="entry name" value="AdoMet_MTases"/>
    <property type="match status" value="1"/>
</dbReference>
<dbReference type="SUPFAM" id="SSF53335">
    <property type="entry name" value="S-adenosyl-L-methionine-dependent methyltransferases"/>
    <property type="match status" value="1"/>
</dbReference>
<keyword evidence="2" id="KW-0830">Ubiquinone</keyword>
<comment type="caution">
    <text evidence="2">The sequence shown here is derived from an EMBL/GenBank/DDBJ whole genome shotgun (WGS) entry which is preliminary data.</text>
</comment>
<dbReference type="Proteomes" id="UP000320176">
    <property type="component" value="Unassembled WGS sequence"/>
</dbReference>
<evidence type="ECO:0000259" key="1">
    <source>
        <dbReference type="Pfam" id="PF08241"/>
    </source>
</evidence>
<organism evidence="2 3">
    <name type="scientific">Stieleria varia</name>
    <dbReference type="NCBI Taxonomy" id="2528005"/>
    <lineage>
        <taxon>Bacteria</taxon>
        <taxon>Pseudomonadati</taxon>
        <taxon>Planctomycetota</taxon>
        <taxon>Planctomycetia</taxon>
        <taxon>Pirellulales</taxon>
        <taxon>Pirellulaceae</taxon>
        <taxon>Stieleria</taxon>
    </lineage>
</organism>
<evidence type="ECO:0000313" key="3">
    <source>
        <dbReference type="Proteomes" id="UP000320176"/>
    </source>
</evidence>
<protein>
    <submittedName>
        <fullName evidence="2">Bifunctional 3-demethylubiquinone-9 3-methyltransferase/ 2-octaprenyl-6-hydroxy phenol methylase</fullName>
    </submittedName>
</protein>